<evidence type="ECO:0000313" key="2">
    <source>
        <dbReference type="Proteomes" id="UP000018522"/>
    </source>
</evidence>
<organism evidence="1 2">
    <name type="scientific">Lactobacillus johnsonii N6.2</name>
    <dbReference type="NCBI Taxonomy" id="1408186"/>
    <lineage>
        <taxon>Bacteria</taxon>
        <taxon>Bacillati</taxon>
        <taxon>Bacillota</taxon>
        <taxon>Bacilli</taxon>
        <taxon>Lactobacillales</taxon>
        <taxon>Lactobacillaceae</taxon>
        <taxon>Lactobacillus</taxon>
    </lineage>
</organism>
<dbReference type="EMBL" id="CP006811">
    <property type="protein sequence ID" value="AHA97446.1"/>
    <property type="molecule type" value="Genomic_DNA"/>
</dbReference>
<dbReference type="RefSeq" id="WP_023599662.1">
    <property type="nucleotide sequence ID" value="NC_022909.1"/>
</dbReference>
<dbReference type="KEGG" id="ljn:T285_05300"/>
<dbReference type="InterPro" id="IPR029035">
    <property type="entry name" value="DHS-like_NAD/FAD-binding_dom"/>
</dbReference>
<dbReference type="Proteomes" id="UP000018522">
    <property type="component" value="Chromosome"/>
</dbReference>
<protein>
    <submittedName>
        <fullName evidence="1">Uncharacterized protein</fullName>
    </submittedName>
</protein>
<reference evidence="1 2" key="1">
    <citation type="journal article" date="2014" name="Genome Announc.">
        <title>Complete Genome Sequences of Lactobacillus johnsonii Strain N6.2 and Lactobacillus reuteri Strain TD1.</title>
        <authorList>
            <person name="Leonard M.T."/>
            <person name="Valladares R.B."/>
            <person name="Ardissone A."/>
            <person name="Gonzalez C.F."/>
            <person name="Lorca G.L."/>
            <person name="Triplett E.W."/>
        </authorList>
    </citation>
    <scope>NUCLEOTIDE SEQUENCE [LARGE SCALE GENOMIC DNA]</scope>
    <source>
        <strain evidence="1 2">N6.2</strain>
    </source>
</reference>
<dbReference type="Pfam" id="PF13289">
    <property type="entry name" value="SIR2_2"/>
    <property type="match status" value="1"/>
</dbReference>
<dbReference type="SUPFAM" id="SSF52467">
    <property type="entry name" value="DHS-like NAD/FAD-binding domain"/>
    <property type="match status" value="1"/>
</dbReference>
<sequence>MDKEFENLVSTKINSSAEYNNFIDVLASTKEDNALVCFLGAGTSISQGYKDWNGYVQDLIQYWKTHLQDLLGQNSFYSSVQATDISFLDWLNDRSGYSNKRKVDMVHHMIKKYCKSKSMAQNDEEKTKYLEHVNDFEKYYFLEINPIKKINEIIDQVLNLSAIFITTNYDNQIEKAYEATFQSRPNILKDINALENIDKLADKSILHMHGTPVTPGVLLVSSSDSYNQLYLNNNNAKKKIETQLIKQNAHVLLFIGSSLQEEEVLNLFSSDSLNLKKYALMQLRDDISEDQANLVKEYYREEKNIEIIWYGHNYSDLPIFLQKMNKDISDKYQEKHAFVSAKELIDDIDKNNLDQLNKDITRALFNEETFIDDCFRNRLNKDSINLLVNNSKFVNELNKGKYYHNFWSEVNRKFSKLNEKTRFKIIKIIEKSSEFFGDENTMNILYKYRNDFDYLYENGKKFLNRVYYPINISSNEARVIWLLVNLEENSIFYTFDNLVEYELNENILFNFSSAALKKLIEILNKKKMLLQTSIEQILENEPIKVLEYLFMKNRIVYKSGAFPKYFYRDSKLIQRLLINLSLSDNFPKVFDFDQLLNNIDFNDKLMGKEMNKFVQKFAKDRNIKSNYYIDGWYTFDMTLTPDRPFFEVQQPTDQRDVKKIIKNLKEALNLKSKQDDKNIIGQKEQLLKVLKNSESWKNFSHINNYFLEEAISDDTILRNYLNEINKILIAGAETNKLEFDIVKQYFNRFNFCLESVLSGNNFEFLKYISINGTLKQKKILYDYLFNDFKLKNSDFYYNKENKTKWISLEDFVNTVAYQYVSLVDDMIKNDRGYFEKNYKSKFKDTILRLSKHEREYMKGRFYIFFEKDNPITEDEFIGFSHSYRINENIANRATNAVTRLLNTEFSDEFCKQNIILTLIYCIKPMQANIKKPIKAESYKNLLFSSMINYFLKQEQELEEKNNVLDWIRWYLRNIPDALKIVLNAISRNINNTSACELIFKEILQNRKYINKKYEMSYIYFREDRSYSKDSLRLMAKVIEGLFINGLLVISHSLTFNCSEVVKKMAENNYQDLIKDFLEVTKQFLLPEDQKELEVKYLRN</sequence>
<name>A0A7D9N6K1_LACJH</name>
<dbReference type="AlphaFoldDB" id="A0A7D9N6K1"/>
<accession>A0A7D9N6K1</accession>
<proteinExistence type="predicted"/>
<evidence type="ECO:0000313" key="1">
    <source>
        <dbReference type="EMBL" id="AHA97446.1"/>
    </source>
</evidence>
<gene>
    <name evidence="1" type="ORF">T285_05300</name>
</gene>